<protein>
    <submittedName>
        <fullName evidence="2">Uncharacterized protein</fullName>
    </submittedName>
</protein>
<dbReference type="KEGG" id="gur:Gura_1179"/>
<dbReference type="Proteomes" id="UP000006695">
    <property type="component" value="Chromosome"/>
</dbReference>
<evidence type="ECO:0000313" key="3">
    <source>
        <dbReference type="Proteomes" id="UP000006695"/>
    </source>
</evidence>
<sequence length="458" mass="52405">MLSEQMTSLLQDACAGAFVQQRTQIRAMELSLGTLCALGRRTLSRSICAVGRQHQDWSADYKVFSRSQWEADQLFSPVLKEYCTRYPADQPVCVAFDDTKLAKSGRKIKSAFWQRDPLSPPFHVNFLYGLRFMHASLIFPHYRDGDFSARGYPVRFVECPAIKKPGKKATDEERAQYKKAVKTHNLSQQGLEMIKGLRVDLDRLGETKRRMVVAVDGSLCNRTILSKPLDRVEVVGRCRKDARLCFPAPAGGRRKYSEERFSPEGVRQDETIPWQTCRINFGGAWRDIRYKEVNNVLWQRGAKLRSLRLLVVAPQPYRTSPNAKRNYRDPAYLLSTDIQSDSQMLLQSYFDRWQIEVNHREQKDTIGVGNAQVWSDKSVPRQPAFAVASYSLLLLAGLKEFGPGRTHDFVPLPKWRKKANRPSALDLITLLRKEISEAPITDILKLNIAKNIMPYAYT</sequence>
<evidence type="ECO:0000313" key="2">
    <source>
        <dbReference type="EMBL" id="ABQ28030.1"/>
    </source>
</evidence>
<dbReference type="KEGG" id="gur:Gura_3881"/>
<keyword evidence="3" id="KW-1185">Reference proteome</keyword>
<dbReference type="HOGENOM" id="CLU_046533_0_0_7"/>
<dbReference type="EMBL" id="CP000698">
    <property type="protein sequence ID" value="ABQ28030.1"/>
    <property type="molecule type" value="Genomic_DNA"/>
</dbReference>
<dbReference type="EMBL" id="CP000698">
    <property type="protein sequence ID" value="ABQ25383.1"/>
    <property type="molecule type" value="Genomic_DNA"/>
</dbReference>
<proteinExistence type="predicted"/>
<name>A5G8B2_GEOUR</name>
<dbReference type="AlphaFoldDB" id="A5G8B2"/>
<reference evidence="2 3" key="1">
    <citation type="submission" date="2007-05" db="EMBL/GenBank/DDBJ databases">
        <title>Complete sequence of Geobacter uraniireducens Rf4.</title>
        <authorList>
            <consortium name="US DOE Joint Genome Institute"/>
            <person name="Copeland A."/>
            <person name="Lucas S."/>
            <person name="Lapidus A."/>
            <person name="Barry K."/>
            <person name="Detter J.C."/>
            <person name="Glavina del Rio T."/>
            <person name="Hammon N."/>
            <person name="Israni S."/>
            <person name="Dalin E."/>
            <person name="Tice H."/>
            <person name="Pitluck S."/>
            <person name="Chertkov O."/>
            <person name="Brettin T."/>
            <person name="Bruce D."/>
            <person name="Han C."/>
            <person name="Schmutz J."/>
            <person name="Larimer F."/>
            <person name="Land M."/>
            <person name="Hauser L."/>
            <person name="Kyrpides N."/>
            <person name="Mikhailova N."/>
            <person name="Shelobolina E."/>
            <person name="Aklujkar M."/>
            <person name="Lovley D."/>
            <person name="Richardson P."/>
        </authorList>
    </citation>
    <scope>NUCLEOTIDE SEQUENCE [LARGE SCALE GENOMIC DNA]</scope>
    <source>
        <strain evidence="3">ATCC BAA-1134 / JCM 13001 / Rf4</strain>
        <strain evidence="2 3">Rf4</strain>
    </source>
</reference>
<dbReference type="OrthoDB" id="151236at2"/>
<accession>A5G8B2</accession>
<dbReference type="STRING" id="351605.Gura_1179"/>
<evidence type="ECO:0000313" key="1">
    <source>
        <dbReference type="EMBL" id="ABQ25383.1"/>
    </source>
</evidence>
<gene>
    <name evidence="1" type="ordered locus">Gura_1179</name>
    <name evidence="2" type="ordered locus">Gura_3881</name>
</gene>
<dbReference type="RefSeq" id="WP_011938105.1">
    <property type="nucleotide sequence ID" value="NC_009483.1"/>
</dbReference>
<organism evidence="2 3">
    <name type="scientific">Geotalea uraniireducens (strain Rf4)</name>
    <name type="common">Geobacter uraniireducens</name>
    <dbReference type="NCBI Taxonomy" id="351605"/>
    <lineage>
        <taxon>Bacteria</taxon>
        <taxon>Pseudomonadati</taxon>
        <taxon>Thermodesulfobacteriota</taxon>
        <taxon>Desulfuromonadia</taxon>
        <taxon>Geobacterales</taxon>
        <taxon>Geobacteraceae</taxon>
        <taxon>Geotalea</taxon>
    </lineage>
</organism>